<dbReference type="RefSeq" id="WP_089673280.1">
    <property type="nucleotide sequence ID" value="NZ_CP024845.1"/>
</dbReference>
<sequence length="248" mass="26384">MVDNTNSGSQQSNAATNRRRFLGGAAGALGVVGVGGAFTMPVAAGDDPATTGDDEPPTAVDSDFDDDVDILNYALTLEYLEAEFYEQALDNIDQDDLLDNKVVKHVGGDAVDSYGDEILDYVYEEIETIQEHEEIHAETLESVITDLGGDPVDEPEFDFGEAVEEPMAFIETAAALEDTGVAAYAGAATEIENADLIAPALSIHSVEGRHASFVRVLGGQSGFPNAFDYPLSRADVEELAGQFIVEDD</sequence>
<dbReference type="Pfam" id="PF13668">
    <property type="entry name" value="Ferritin_2"/>
    <property type="match status" value="1"/>
</dbReference>
<dbReference type="SUPFAM" id="SSF47240">
    <property type="entry name" value="Ferritin-like"/>
    <property type="match status" value="1"/>
</dbReference>
<accession>A0A1H6WEZ8</accession>
<gene>
    <name evidence="2" type="ORF">SAMN05444271_12413</name>
</gene>
<evidence type="ECO:0000313" key="2">
    <source>
        <dbReference type="EMBL" id="SEJ13794.1"/>
    </source>
</evidence>
<dbReference type="InterPro" id="IPR012347">
    <property type="entry name" value="Ferritin-like"/>
</dbReference>
<organism evidence="2 3">
    <name type="scientific">Halohasta litchfieldiae</name>
    <dbReference type="NCBI Taxonomy" id="1073996"/>
    <lineage>
        <taxon>Archaea</taxon>
        <taxon>Methanobacteriati</taxon>
        <taxon>Methanobacteriota</taxon>
        <taxon>Stenosarchaea group</taxon>
        <taxon>Halobacteria</taxon>
        <taxon>Halobacteriales</taxon>
        <taxon>Haloferacaceae</taxon>
        <taxon>Halohasta</taxon>
    </lineage>
</organism>
<reference evidence="2 3" key="1">
    <citation type="submission" date="2016-10" db="EMBL/GenBank/DDBJ databases">
        <authorList>
            <person name="de Groot N.N."/>
        </authorList>
    </citation>
    <scope>NUCLEOTIDE SEQUENCE [LARGE SCALE GENOMIC DNA]</scope>
    <source>
        <strain evidence="2 3">DSM 22187</strain>
    </source>
</reference>
<dbReference type="InterPro" id="IPR009078">
    <property type="entry name" value="Ferritin-like_SF"/>
</dbReference>
<dbReference type="STRING" id="1073996.SAMN05444271_12413"/>
<feature type="compositionally biased region" description="Acidic residues" evidence="1">
    <location>
        <begin position="52"/>
        <end position="64"/>
    </location>
</feature>
<dbReference type="InterPro" id="IPR006311">
    <property type="entry name" value="TAT_signal"/>
</dbReference>
<dbReference type="KEGG" id="hae:halTADL_3300"/>
<name>A0A1H6WEZ8_9EURY</name>
<dbReference type="PANTHER" id="PTHR31694">
    <property type="entry name" value="DESICCATION-LIKE PROTEIN"/>
    <property type="match status" value="1"/>
</dbReference>
<keyword evidence="3" id="KW-1185">Reference proteome</keyword>
<dbReference type="GeneID" id="35004066"/>
<protein>
    <submittedName>
        <fullName evidence="2">Rubrerythrin</fullName>
    </submittedName>
</protein>
<dbReference type="OrthoDB" id="201781at2157"/>
<proteinExistence type="predicted"/>
<dbReference type="AlphaFoldDB" id="A0A1H6WEZ8"/>
<dbReference type="PROSITE" id="PS51318">
    <property type="entry name" value="TAT"/>
    <property type="match status" value="1"/>
</dbReference>
<dbReference type="InterPro" id="IPR052965">
    <property type="entry name" value="Pigment-catalase-like"/>
</dbReference>
<dbReference type="Proteomes" id="UP000198888">
    <property type="component" value="Unassembled WGS sequence"/>
</dbReference>
<dbReference type="PANTHER" id="PTHR31694:SF26">
    <property type="entry name" value="OS05G0151100 PROTEIN"/>
    <property type="match status" value="1"/>
</dbReference>
<dbReference type="Gene3D" id="1.20.1260.10">
    <property type="match status" value="1"/>
</dbReference>
<evidence type="ECO:0000313" key="3">
    <source>
        <dbReference type="Proteomes" id="UP000198888"/>
    </source>
</evidence>
<accession>A0A2H4Q6K6</accession>
<evidence type="ECO:0000256" key="1">
    <source>
        <dbReference type="SAM" id="MobiDB-lite"/>
    </source>
</evidence>
<dbReference type="EMBL" id="FNYR01000024">
    <property type="protein sequence ID" value="SEJ13794.1"/>
    <property type="molecule type" value="Genomic_DNA"/>
</dbReference>
<feature type="region of interest" description="Disordered" evidence="1">
    <location>
        <begin position="45"/>
        <end position="64"/>
    </location>
</feature>